<organism evidence="2 3">
    <name type="scientific">Acetobacter conturbans</name>
    <dbReference type="NCBI Taxonomy" id="1737472"/>
    <lineage>
        <taxon>Bacteria</taxon>
        <taxon>Pseudomonadati</taxon>
        <taxon>Pseudomonadota</taxon>
        <taxon>Alphaproteobacteria</taxon>
        <taxon>Acetobacterales</taxon>
        <taxon>Acetobacteraceae</taxon>
        <taxon>Acetobacter</taxon>
    </lineage>
</organism>
<proteinExistence type="predicted"/>
<name>A0ABX0JZV4_9PROT</name>
<protein>
    <submittedName>
        <fullName evidence="2">DUF2945 domain-containing protein</fullName>
    </submittedName>
</protein>
<sequence>MMTDFKTGDGVSWKYEGGRTSGTIISVRKAPFEVNGYTHHASPEEPQYEIRCSRTGHIAFHKASALTPE</sequence>
<comment type="caution">
    <text evidence="2">The sequence shown here is derived from an EMBL/GenBank/DDBJ whole genome shotgun (WGS) entry which is preliminary data.</text>
</comment>
<keyword evidence="3" id="KW-1185">Reference proteome</keyword>
<evidence type="ECO:0000313" key="3">
    <source>
        <dbReference type="Proteomes" id="UP000631653"/>
    </source>
</evidence>
<dbReference type="EMBL" id="WOSY01000005">
    <property type="protein sequence ID" value="NHN88407.1"/>
    <property type="molecule type" value="Genomic_DNA"/>
</dbReference>
<dbReference type="Proteomes" id="UP000631653">
    <property type="component" value="Unassembled WGS sequence"/>
</dbReference>
<dbReference type="Pfam" id="PF11160">
    <property type="entry name" value="Hva1_TUDOR"/>
    <property type="match status" value="1"/>
</dbReference>
<dbReference type="InterPro" id="IPR021331">
    <property type="entry name" value="Hva1_TUDOR"/>
</dbReference>
<reference evidence="2 3" key="1">
    <citation type="journal article" date="2020" name="Int. J. Syst. Evol. Microbiol.">
        <title>Novel acetic acid bacteria from cider fermentations: Acetobacter conturbans sp. nov. and Acetobacter fallax sp. nov.</title>
        <authorList>
            <person name="Sombolestani A.S."/>
            <person name="Cleenwerck I."/>
            <person name="Cnockaert M."/>
            <person name="Borremans W."/>
            <person name="Wieme A.D."/>
            <person name="De Vuyst L."/>
            <person name="Vandamme P."/>
        </authorList>
    </citation>
    <scope>NUCLEOTIDE SEQUENCE [LARGE SCALE GENOMIC DNA]</scope>
    <source>
        <strain evidence="2 3">LMG 1627</strain>
    </source>
</reference>
<accession>A0ABX0JZV4</accession>
<evidence type="ECO:0000313" key="2">
    <source>
        <dbReference type="EMBL" id="NHN88407.1"/>
    </source>
</evidence>
<feature type="domain" description="Hypervirulence associated protein TUDOR" evidence="1">
    <location>
        <begin position="8"/>
        <end position="66"/>
    </location>
</feature>
<evidence type="ECO:0000259" key="1">
    <source>
        <dbReference type="Pfam" id="PF11160"/>
    </source>
</evidence>
<gene>
    <name evidence="2" type="ORF">GOB81_07160</name>
</gene>